<dbReference type="EMBL" id="CM037616">
    <property type="protein sequence ID" value="KAH7991136.1"/>
    <property type="molecule type" value="Genomic_DNA"/>
</dbReference>
<accession>A0ACB8EG15</accession>
<dbReference type="Proteomes" id="UP000827872">
    <property type="component" value="Linkage Group LG03"/>
</dbReference>
<comment type="caution">
    <text evidence="1">The sequence shown here is derived from an EMBL/GenBank/DDBJ whole genome shotgun (WGS) entry which is preliminary data.</text>
</comment>
<evidence type="ECO:0000313" key="1">
    <source>
        <dbReference type="EMBL" id="KAH7991136.1"/>
    </source>
</evidence>
<sequence>MRYFNMAVSQPGQGLPWFTIVGYVDDQLIAYYDSNTRRTVPGVPWMEKVVQYEPGYWDRQSQMFQGNEAVFRVDLETLRTRYNQSHGVPAPLSFSTLCSPTKAPNPDGGHQTSLQDCRCEEGCLRSPRSPSPQ</sequence>
<protein>
    <submittedName>
        <fullName evidence="1">Uncharacterized protein</fullName>
    </submittedName>
</protein>
<gene>
    <name evidence="1" type="ORF">K3G42_001878</name>
</gene>
<reference evidence="1" key="1">
    <citation type="submission" date="2021-08" db="EMBL/GenBank/DDBJ databases">
        <title>The first chromosome-level gecko genome reveals the dynamic sex chromosomes of Neotropical dwarf geckos (Sphaerodactylidae: Sphaerodactylus).</title>
        <authorList>
            <person name="Pinto B.J."/>
            <person name="Keating S.E."/>
            <person name="Gamble T."/>
        </authorList>
    </citation>
    <scope>NUCLEOTIDE SEQUENCE</scope>
    <source>
        <strain evidence="1">TG3544</strain>
    </source>
</reference>
<name>A0ACB8EG15_9SAUR</name>
<organism evidence="1 2">
    <name type="scientific">Sphaerodactylus townsendi</name>
    <dbReference type="NCBI Taxonomy" id="933632"/>
    <lineage>
        <taxon>Eukaryota</taxon>
        <taxon>Metazoa</taxon>
        <taxon>Chordata</taxon>
        <taxon>Craniata</taxon>
        <taxon>Vertebrata</taxon>
        <taxon>Euteleostomi</taxon>
        <taxon>Lepidosauria</taxon>
        <taxon>Squamata</taxon>
        <taxon>Bifurcata</taxon>
        <taxon>Gekkota</taxon>
        <taxon>Sphaerodactylidae</taxon>
        <taxon>Sphaerodactylus</taxon>
    </lineage>
</organism>
<proteinExistence type="predicted"/>
<keyword evidence="2" id="KW-1185">Reference proteome</keyword>
<evidence type="ECO:0000313" key="2">
    <source>
        <dbReference type="Proteomes" id="UP000827872"/>
    </source>
</evidence>